<gene>
    <name evidence="2" type="ORF">GT409_10610</name>
</gene>
<name>A0A6P1M776_9BACT</name>
<accession>A0A6P1M776</accession>
<dbReference type="EMBL" id="CP047593">
    <property type="protein sequence ID" value="QHI69882.1"/>
    <property type="molecule type" value="Genomic_DNA"/>
</dbReference>
<keyword evidence="1" id="KW-0472">Membrane</keyword>
<keyword evidence="1" id="KW-0812">Transmembrane</keyword>
<keyword evidence="3" id="KW-1185">Reference proteome</keyword>
<reference evidence="2 3" key="1">
    <citation type="submission" date="2020-01" db="EMBL/GenBank/DDBJ databases">
        <title>Ponticoccus aerotolerans gen. nov., sp. nov., an anaerobic bacterium and proposal of Ponticoccusceae fam. nov., Ponticoccusles ord. nov. and Ponticoccuse classis nov. in the phylum Kiritimatiellaeota.</title>
        <authorList>
            <person name="Zhou L.Y."/>
            <person name="Du Z.J."/>
        </authorList>
    </citation>
    <scope>NUCLEOTIDE SEQUENCE [LARGE SCALE GENOMIC DNA]</scope>
    <source>
        <strain evidence="2 3">S-5007</strain>
    </source>
</reference>
<protein>
    <submittedName>
        <fullName evidence="2">Uncharacterized protein</fullName>
    </submittedName>
</protein>
<dbReference type="RefSeq" id="WP_160629064.1">
    <property type="nucleotide sequence ID" value="NZ_CP047593.1"/>
</dbReference>
<dbReference type="Proteomes" id="UP000464954">
    <property type="component" value="Chromosome"/>
</dbReference>
<dbReference type="KEGG" id="taer:GT409_10610"/>
<keyword evidence="1" id="KW-1133">Transmembrane helix</keyword>
<proteinExistence type="predicted"/>
<evidence type="ECO:0000256" key="1">
    <source>
        <dbReference type="SAM" id="Phobius"/>
    </source>
</evidence>
<feature type="transmembrane region" description="Helical" evidence="1">
    <location>
        <begin position="40"/>
        <end position="57"/>
    </location>
</feature>
<dbReference type="AlphaFoldDB" id="A0A6P1M776"/>
<evidence type="ECO:0000313" key="2">
    <source>
        <dbReference type="EMBL" id="QHI69882.1"/>
    </source>
</evidence>
<organism evidence="2 3">
    <name type="scientific">Tichowtungia aerotolerans</name>
    <dbReference type="NCBI Taxonomy" id="2697043"/>
    <lineage>
        <taxon>Bacteria</taxon>
        <taxon>Pseudomonadati</taxon>
        <taxon>Kiritimatiellota</taxon>
        <taxon>Tichowtungiia</taxon>
        <taxon>Tichowtungiales</taxon>
        <taxon>Tichowtungiaceae</taxon>
        <taxon>Tichowtungia</taxon>
    </lineage>
</organism>
<evidence type="ECO:0000313" key="3">
    <source>
        <dbReference type="Proteomes" id="UP000464954"/>
    </source>
</evidence>
<sequence>MRKSLIWALSLIALCVLFFIFTDGKTTVEFFSYSWKLETSIALLGFTGIGIVIGALLK</sequence>